<dbReference type="GO" id="GO:0016747">
    <property type="term" value="F:acyltransferase activity, transferring groups other than amino-acyl groups"/>
    <property type="evidence" value="ECO:0007669"/>
    <property type="project" value="InterPro"/>
</dbReference>
<evidence type="ECO:0000313" key="3">
    <source>
        <dbReference type="Proteomes" id="UP000321886"/>
    </source>
</evidence>
<dbReference type="Gene3D" id="3.40.630.30">
    <property type="match status" value="1"/>
</dbReference>
<dbReference type="AlphaFoldDB" id="A0A511WU08"/>
<proteinExistence type="predicted"/>
<dbReference type="InterPro" id="IPR000182">
    <property type="entry name" value="GNAT_dom"/>
</dbReference>
<sequence>MTTAIRRFQEEDIPFKVKWINDKKNNKYLHYDLPLREDKTIQWYKSLEERYDRVDYTITFNNEPAGLIGLLNIDSKSKEAEYYICLGEDKYKGKGIAKAATNLLIKKASNEFGLIKVYLYTEVDNIQAQKLFEKSGFVKGVLLKDDLFYNGKSINRYIYNLDVENYILNNRRSESWT</sequence>
<keyword evidence="3" id="KW-1185">Reference proteome</keyword>
<dbReference type="SUPFAM" id="SSF55729">
    <property type="entry name" value="Acyl-CoA N-acyltransferases (Nat)"/>
    <property type="match status" value="1"/>
</dbReference>
<organism evidence="2 3">
    <name type="scientific">Halobacillus faecis</name>
    <dbReference type="NCBI Taxonomy" id="360184"/>
    <lineage>
        <taxon>Bacteria</taxon>
        <taxon>Bacillati</taxon>
        <taxon>Bacillota</taxon>
        <taxon>Bacilli</taxon>
        <taxon>Bacillales</taxon>
        <taxon>Bacillaceae</taxon>
        <taxon>Halobacillus</taxon>
    </lineage>
</organism>
<dbReference type="PANTHER" id="PTHR43415">
    <property type="entry name" value="SPERMIDINE N(1)-ACETYLTRANSFERASE"/>
    <property type="match status" value="1"/>
</dbReference>
<dbReference type="Proteomes" id="UP000321886">
    <property type="component" value="Unassembled WGS sequence"/>
</dbReference>
<feature type="domain" description="N-acetyltransferase" evidence="1">
    <location>
        <begin position="3"/>
        <end position="164"/>
    </location>
</feature>
<dbReference type="Pfam" id="PF13302">
    <property type="entry name" value="Acetyltransf_3"/>
    <property type="match status" value="1"/>
</dbReference>
<dbReference type="InterPro" id="IPR016181">
    <property type="entry name" value="Acyl_CoA_acyltransferase"/>
</dbReference>
<reference evidence="2 3" key="1">
    <citation type="submission" date="2019-07" db="EMBL/GenBank/DDBJ databases">
        <title>Whole genome shotgun sequence of Halobacillus faecis NBRC 103569.</title>
        <authorList>
            <person name="Hosoyama A."/>
            <person name="Uohara A."/>
            <person name="Ohji S."/>
            <person name="Ichikawa N."/>
        </authorList>
    </citation>
    <scope>NUCLEOTIDE SEQUENCE [LARGE SCALE GENOMIC DNA]</scope>
    <source>
        <strain evidence="2 3">NBRC 103569</strain>
    </source>
</reference>
<evidence type="ECO:0000259" key="1">
    <source>
        <dbReference type="PROSITE" id="PS51186"/>
    </source>
</evidence>
<dbReference type="RefSeq" id="WP_146817356.1">
    <property type="nucleotide sequence ID" value="NZ_BJYD01000026.1"/>
</dbReference>
<dbReference type="PROSITE" id="PS51186">
    <property type="entry name" value="GNAT"/>
    <property type="match status" value="1"/>
</dbReference>
<name>A0A511WU08_9BACI</name>
<gene>
    <name evidence="2" type="ORF">HFA01_28880</name>
</gene>
<dbReference type="PANTHER" id="PTHR43415:SF3">
    <property type="entry name" value="GNAT-FAMILY ACETYLTRANSFERASE"/>
    <property type="match status" value="1"/>
</dbReference>
<dbReference type="EMBL" id="BJYD01000026">
    <property type="protein sequence ID" value="GEN54626.1"/>
    <property type="molecule type" value="Genomic_DNA"/>
</dbReference>
<comment type="caution">
    <text evidence="2">The sequence shown here is derived from an EMBL/GenBank/DDBJ whole genome shotgun (WGS) entry which is preliminary data.</text>
</comment>
<protein>
    <recommendedName>
        <fullName evidence="1">N-acetyltransferase domain-containing protein</fullName>
    </recommendedName>
</protein>
<evidence type="ECO:0000313" key="2">
    <source>
        <dbReference type="EMBL" id="GEN54626.1"/>
    </source>
</evidence>
<accession>A0A511WU08</accession>
<dbReference type="OrthoDB" id="9795206at2"/>